<keyword evidence="4" id="KW-1185">Reference proteome</keyword>
<gene>
    <name evidence="3" type="ORF">FHU28_004614</name>
</gene>
<evidence type="ECO:0000256" key="1">
    <source>
        <dbReference type="ARBA" id="ARBA00022857"/>
    </source>
</evidence>
<dbReference type="SUPFAM" id="SSF50129">
    <property type="entry name" value="GroES-like"/>
    <property type="match status" value="1"/>
</dbReference>
<dbReference type="InterPro" id="IPR013149">
    <property type="entry name" value="ADH-like_C"/>
</dbReference>
<dbReference type="Proteomes" id="UP000618986">
    <property type="component" value="Unassembled WGS sequence"/>
</dbReference>
<dbReference type="InterPro" id="IPR051603">
    <property type="entry name" value="Zinc-ADH_QOR/CCCR"/>
</dbReference>
<dbReference type="GeneID" id="300295150"/>
<dbReference type="InterPro" id="IPR013154">
    <property type="entry name" value="ADH-like_N"/>
</dbReference>
<comment type="caution">
    <text evidence="3">The sequence shown here is derived from an EMBL/GenBank/DDBJ whole genome shotgun (WGS) entry which is preliminary data.</text>
</comment>
<evidence type="ECO:0000259" key="2">
    <source>
        <dbReference type="SMART" id="SM00829"/>
    </source>
</evidence>
<accession>A0ABR6MHB5</accession>
<dbReference type="InterPro" id="IPR020843">
    <property type="entry name" value="ER"/>
</dbReference>
<protein>
    <submittedName>
        <fullName evidence="3">NADPH:quinone reductase-like Zn-dependent oxidoreductase</fullName>
    </submittedName>
</protein>
<sequence>MTTVRAAYVDRLGPAAGIRYGELPAPRPGPTDVLVDTLATTVNHVDTFVRAGTYRTPVPLPFVVGRDVVGVVAHAGDGVAGFRPGDRVWCNSLGHGGRQGAAAEQVVVPADRLYPLPAAASAEAVTVLHPAATAYLALAVHGRLRPGETVVVGGGGGNVGAALITTATALGGRVVATAAPRDEAFCRAAGAVEVVDYAAPDLGDRLSASCPDGVHVYLDTSGTNDLDLAVGQLAVRGRIVLLAGARTRPALPAGELYTNDRSIVGFVISLATTAELAEAAGFINRLLAAGRLRPREVVRLPLSAMREAHRMVEDGEMRGRRALVVPDGAASQLGEQAVQSQRELDLQRP</sequence>
<dbReference type="Gene3D" id="3.40.50.720">
    <property type="entry name" value="NAD(P)-binding Rossmann-like Domain"/>
    <property type="match status" value="1"/>
</dbReference>
<dbReference type="PANTHER" id="PTHR44154">
    <property type="entry name" value="QUINONE OXIDOREDUCTASE"/>
    <property type="match status" value="1"/>
</dbReference>
<keyword evidence="1" id="KW-0521">NADP</keyword>
<name>A0ABR6MHB5_MICEC</name>
<dbReference type="SMART" id="SM00829">
    <property type="entry name" value="PKS_ER"/>
    <property type="match status" value="1"/>
</dbReference>
<dbReference type="InterPro" id="IPR011032">
    <property type="entry name" value="GroES-like_sf"/>
</dbReference>
<dbReference type="RefSeq" id="WP_221453275.1">
    <property type="nucleotide sequence ID" value="NZ_JACHJC010000001.1"/>
</dbReference>
<dbReference type="Pfam" id="PF08240">
    <property type="entry name" value="ADH_N"/>
    <property type="match status" value="1"/>
</dbReference>
<organism evidence="3 4">
    <name type="scientific">Micromonospora echinospora</name>
    <name type="common">Micromonospora purpurea</name>
    <dbReference type="NCBI Taxonomy" id="1877"/>
    <lineage>
        <taxon>Bacteria</taxon>
        <taxon>Bacillati</taxon>
        <taxon>Actinomycetota</taxon>
        <taxon>Actinomycetes</taxon>
        <taxon>Micromonosporales</taxon>
        <taxon>Micromonosporaceae</taxon>
        <taxon>Micromonospora</taxon>
    </lineage>
</organism>
<evidence type="ECO:0000313" key="4">
    <source>
        <dbReference type="Proteomes" id="UP000618986"/>
    </source>
</evidence>
<proteinExistence type="predicted"/>
<dbReference type="EMBL" id="JACHJC010000001">
    <property type="protein sequence ID" value="MBB5114775.1"/>
    <property type="molecule type" value="Genomic_DNA"/>
</dbReference>
<dbReference type="PANTHER" id="PTHR44154:SF1">
    <property type="entry name" value="QUINONE OXIDOREDUCTASE"/>
    <property type="match status" value="1"/>
</dbReference>
<dbReference type="SUPFAM" id="SSF51735">
    <property type="entry name" value="NAD(P)-binding Rossmann-fold domains"/>
    <property type="match status" value="1"/>
</dbReference>
<feature type="domain" description="Enoyl reductase (ER)" evidence="2">
    <location>
        <begin position="13"/>
        <end position="323"/>
    </location>
</feature>
<dbReference type="Pfam" id="PF00107">
    <property type="entry name" value="ADH_zinc_N"/>
    <property type="match status" value="1"/>
</dbReference>
<reference evidence="3 4" key="1">
    <citation type="submission" date="2020-08" db="EMBL/GenBank/DDBJ databases">
        <title>Sequencing the genomes of 1000 actinobacteria strains.</title>
        <authorList>
            <person name="Klenk H.-P."/>
        </authorList>
    </citation>
    <scope>NUCLEOTIDE SEQUENCE [LARGE SCALE GENOMIC DNA]</scope>
    <source>
        <strain evidence="3 4">DSM 43036</strain>
    </source>
</reference>
<evidence type="ECO:0000313" key="3">
    <source>
        <dbReference type="EMBL" id="MBB5114775.1"/>
    </source>
</evidence>
<dbReference type="InterPro" id="IPR036291">
    <property type="entry name" value="NAD(P)-bd_dom_sf"/>
</dbReference>
<dbReference type="Gene3D" id="3.90.180.10">
    <property type="entry name" value="Medium-chain alcohol dehydrogenases, catalytic domain"/>
    <property type="match status" value="1"/>
</dbReference>